<dbReference type="AlphaFoldDB" id="G8BTM3"/>
<dbReference type="HOGENOM" id="CLU_164897_1_0_1"/>
<sequence>MNSNAFEALGKKLAIITVIGFGALFVAKNNVKSKKASKFQPNVKVSATEQNTGDYYSNLAKIKPGFPLPKDDSSDAGGSKYQRKSKYEGSGNSYLSRKGGDRLGFLDRREND</sequence>
<evidence type="ECO:0000256" key="1">
    <source>
        <dbReference type="SAM" id="MobiDB-lite"/>
    </source>
</evidence>
<dbReference type="GO" id="GO:0034551">
    <property type="term" value="P:mitochondrial respiratory chain complex III assembly"/>
    <property type="evidence" value="ECO:0007669"/>
    <property type="project" value="EnsemblFungi"/>
</dbReference>
<dbReference type="eggNOG" id="ENOG502S9CE">
    <property type="taxonomic scope" value="Eukaryota"/>
</dbReference>
<dbReference type="OrthoDB" id="3999982at2759"/>
<dbReference type="GeneID" id="11531473"/>
<name>G8BTM3_TETPH</name>
<dbReference type="KEGG" id="tpf:TPHA_0E01580"/>
<feature type="transmembrane region" description="Helical" evidence="2">
    <location>
        <begin position="12"/>
        <end position="31"/>
    </location>
</feature>
<dbReference type="OMA" id="AQVKPGF"/>
<organism evidence="3 4">
    <name type="scientific">Tetrapisispora phaffii (strain ATCC 24235 / CBS 4417 / NBRC 1672 / NRRL Y-8282 / UCD 70-5)</name>
    <name type="common">Yeast</name>
    <name type="synonym">Fabospora phaffii</name>
    <dbReference type="NCBI Taxonomy" id="1071381"/>
    <lineage>
        <taxon>Eukaryota</taxon>
        <taxon>Fungi</taxon>
        <taxon>Dikarya</taxon>
        <taxon>Ascomycota</taxon>
        <taxon>Saccharomycotina</taxon>
        <taxon>Saccharomycetes</taxon>
        <taxon>Saccharomycetales</taxon>
        <taxon>Saccharomycetaceae</taxon>
        <taxon>Tetrapisispora</taxon>
    </lineage>
</organism>
<gene>
    <name evidence="3" type="primary">TPHA0E01580</name>
    <name evidence="3" type="ordered locus">TPHA_0E01580</name>
</gene>
<dbReference type="RefSeq" id="XP_003685685.1">
    <property type="nucleotide sequence ID" value="XM_003685637.1"/>
</dbReference>
<reference evidence="3 4" key="1">
    <citation type="journal article" date="2011" name="Proc. Natl. Acad. Sci. U.S.A.">
        <title>Evolutionary erosion of yeast sex chromosomes by mating-type switching accidents.</title>
        <authorList>
            <person name="Gordon J.L."/>
            <person name="Armisen D."/>
            <person name="Proux-Wera E."/>
            <person name="Oheigeartaigh S.S."/>
            <person name="Byrne K.P."/>
            <person name="Wolfe K.H."/>
        </authorList>
    </citation>
    <scope>NUCLEOTIDE SEQUENCE [LARGE SCALE GENOMIC DNA]</scope>
    <source>
        <strain evidence="4">ATCC 24235 / CBS 4417 / NBRC 1672 / NRRL Y-8282 / UCD 70-5</strain>
    </source>
</reference>
<feature type="compositionally biased region" description="Basic and acidic residues" evidence="1">
    <location>
        <begin position="98"/>
        <end position="112"/>
    </location>
</feature>
<feature type="region of interest" description="Disordered" evidence="1">
    <location>
        <begin position="65"/>
        <end position="112"/>
    </location>
</feature>
<dbReference type="EMBL" id="HE612860">
    <property type="protein sequence ID" value="CCE63251.1"/>
    <property type="molecule type" value="Genomic_DNA"/>
</dbReference>
<evidence type="ECO:0000313" key="3">
    <source>
        <dbReference type="EMBL" id="CCE63251.1"/>
    </source>
</evidence>
<accession>G8BTM3</accession>
<dbReference type="GO" id="GO:0097250">
    <property type="term" value="P:mitochondrial respirasome assembly"/>
    <property type="evidence" value="ECO:0007669"/>
    <property type="project" value="EnsemblFungi"/>
</dbReference>
<proteinExistence type="predicted"/>
<dbReference type="GO" id="GO:0005743">
    <property type="term" value="C:mitochondrial inner membrane"/>
    <property type="evidence" value="ECO:0007669"/>
    <property type="project" value="EnsemblFungi"/>
</dbReference>
<protein>
    <submittedName>
        <fullName evidence="3">Uncharacterized protein</fullName>
    </submittedName>
</protein>
<keyword evidence="4" id="KW-1185">Reference proteome</keyword>
<keyword evidence="2" id="KW-0812">Transmembrane</keyword>
<dbReference type="Proteomes" id="UP000005666">
    <property type="component" value="Chromosome 5"/>
</dbReference>
<evidence type="ECO:0000256" key="2">
    <source>
        <dbReference type="SAM" id="Phobius"/>
    </source>
</evidence>
<keyword evidence="2" id="KW-1133">Transmembrane helix</keyword>
<keyword evidence="2" id="KW-0472">Membrane</keyword>
<dbReference type="GO" id="GO:0033617">
    <property type="term" value="P:mitochondrial respiratory chain complex IV assembly"/>
    <property type="evidence" value="ECO:0007669"/>
    <property type="project" value="EnsemblFungi"/>
</dbReference>
<evidence type="ECO:0000313" key="4">
    <source>
        <dbReference type="Proteomes" id="UP000005666"/>
    </source>
</evidence>